<reference evidence="1 2" key="1">
    <citation type="submission" date="2017-10" db="EMBL/GenBank/DDBJ databases">
        <title>Massilia psychrophilum sp. nov., a novel purple-pigmented bacterium isolated from Tianshan glacier, Xinjiang Municipality, China.</title>
        <authorList>
            <person name="Wang H."/>
        </authorList>
    </citation>
    <scope>NUCLEOTIDE SEQUENCE [LARGE SCALE GENOMIC DNA]</scope>
    <source>
        <strain evidence="1 2">JCM 30074</strain>
    </source>
</reference>
<dbReference type="AlphaFoldDB" id="A0A2G8TLW9"/>
<keyword evidence="2" id="KW-1185">Reference proteome</keyword>
<name>A0A2G8TLW9_9BURK</name>
<dbReference type="Proteomes" id="UP000230390">
    <property type="component" value="Unassembled WGS sequence"/>
</dbReference>
<comment type="caution">
    <text evidence="1">The sequence shown here is derived from an EMBL/GenBank/DDBJ whole genome shotgun (WGS) entry which is preliminary data.</text>
</comment>
<evidence type="ECO:0000313" key="2">
    <source>
        <dbReference type="Proteomes" id="UP000230390"/>
    </source>
</evidence>
<sequence length="131" mass="14141">MRSELLRTLLEQVDNRADGTAQRDAIVVWLALLGKFSPLIGPGSVNVLFMRSVEVNRAAFAWLPPIALDGAGGAHFSAFETVLKTQPSEEVMRATRALLGTFIDSLFTLIGPALTAKFVGSAVGDKRDQKK</sequence>
<evidence type="ECO:0000313" key="1">
    <source>
        <dbReference type="EMBL" id="PIL47026.1"/>
    </source>
</evidence>
<gene>
    <name evidence="1" type="ORF">CR105_02470</name>
</gene>
<dbReference type="EMBL" id="PDOC01000001">
    <property type="protein sequence ID" value="PIL47026.1"/>
    <property type="molecule type" value="Genomic_DNA"/>
</dbReference>
<protein>
    <submittedName>
        <fullName evidence="1">Uncharacterized protein</fullName>
    </submittedName>
</protein>
<organism evidence="1 2">
    <name type="scientific">Massilia eurypsychrophila</name>
    <dbReference type="NCBI Taxonomy" id="1485217"/>
    <lineage>
        <taxon>Bacteria</taxon>
        <taxon>Pseudomonadati</taxon>
        <taxon>Pseudomonadota</taxon>
        <taxon>Betaproteobacteria</taxon>
        <taxon>Burkholderiales</taxon>
        <taxon>Oxalobacteraceae</taxon>
        <taxon>Telluria group</taxon>
        <taxon>Massilia</taxon>
    </lineage>
</organism>
<proteinExistence type="predicted"/>
<accession>A0A2G8TLW9</accession>